<name>A0AAD8AZI0_BIOPF</name>
<keyword evidence="4" id="KW-1185">Reference proteome</keyword>
<evidence type="ECO:0000313" key="3">
    <source>
        <dbReference type="EMBL" id="KAK0045326.1"/>
    </source>
</evidence>
<dbReference type="GO" id="GO:0003677">
    <property type="term" value="F:DNA binding"/>
    <property type="evidence" value="ECO:0007669"/>
    <property type="project" value="InterPro"/>
</dbReference>
<dbReference type="PANTHER" id="PTHR11630:SF75">
    <property type="entry name" value="MINICHROMOSOME MAINTENANCE DOMAIN-CONTAINING PROTEIN 2"/>
    <property type="match status" value="1"/>
</dbReference>
<dbReference type="AlphaFoldDB" id="A0AAD8AZI0"/>
<dbReference type="SUPFAM" id="SSF50249">
    <property type="entry name" value="Nucleic acid-binding proteins"/>
    <property type="match status" value="1"/>
</dbReference>
<comment type="caution">
    <text evidence="3">The sequence shown here is derived from an EMBL/GenBank/DDBJ whole genome shotgun (WGS) entry which is preliminary data.</text>
</comment>
<accession>A0AAD8AZI0</accession>
<protein>
    <submittedName>
        <fullName evidence="3">MCM domain-containing protein 2</fullName>
    </submittedName>
</protein>
<dbReference type="GO" id="GO:0000727">
    <property type="term" value="P:double-strand break repair via break-induced replication"/>
    <property type="evidence" value="ECO:0007669"/>
    <property type="project" value="TreeGrafter"/>
</dbReference>
<dbReference type="GO" id="GO:0017116">
    <property type="term" value="F:single-stranded DNA helicase activity"/>
    <property type="evidence" value="ECO:0007669"/>
    <property type="project" value="TreeGrafter"/>
</dbReference>
<dbReference type="Proteomes" id="UP001233172">
    <property type="component" value="Unassembled WGS sequence"/>
</dbReference>
<reference evidence="3" key="2">
    <citation type="submission" date="2023-04" db="EMBL/GenBank/DDBJ databases">
        <authorList>
            <person name="Bu L."/>
            <person name="Lu L."/>
            <person name="Laidemitt M.R."/>
            <person name="Zhang S.M."/>
            <person name="Mutuku M."/>
            <person name="Mkoji G."/>
            <person name="Steinauer M."/>
            <person name="Loker E.S."/>
        </authorList>
    </citation>
    <scope>NUCLEOTIDE SEQUENCE</scope>
    <source>
        <strain evidence="3">KasaAsao</strain>
        <tissue evidence="3">Whole Snail</tissue>
    </source>
</reference>
<dbReference type="InterPro" id="IPR031327">
    <property type="entry name" value="MCM"/>
</dbReference>
<organism evidence="3 4">
    <name type="scientific">Biomphalaria pfeifferi</name>
    <name type="common">Bloodfluke planorb</name>
    <name type="synonym">Freshwater snail</name>
    <dbReference type="NCBI Taxonomy" id="112525"/>
    <lineage>
        <taxon>Eukaryota</taxon>
        <taxon>Metazoa</taxon>
        <taxon>Spiralia</taxon>
        <taxon>Lophotrochozoa</taxon>
        <taxon>Mollusca</taxon>
        <taxon>Gastropoda</taxon>
        <taxon>Heterobranchia</taxon>
        <taxon>Euthyneura</taxon>
        <taxon>Panpulmonata</taxon>
        <taxon>Hygrophila</taxon>
        <taxon>Lymnaeoidea</taxon>
        <taxon>Planorbidae</taxon>
        <taxon>Biomphalaria</taxon>
    </lineage>
</organism>
<dbReference type="InterPro" id="IPR041562">
    <property type="entry name" value="MCM_lid"/>
</dbReference>
<evidence type="ECO:0000313" key="4">
    <source>
        <dbReference type="Proteomes" id="UP001233172"/>
    </source>
</evidence>
<dbReference type="Pfam" id="PF17855">
    <property type="entry name" value="MCM_lid"/>
    <property type="match status" value="1"/>
</dbReference>
<evidence type="ECO:0000259" key="1">
    <source>
        <dbReference type="Pfam" id="PF17855"/>
    </source>
</evidence>
<feature type="domain" description="MCM AAA-lid" evidence="1">
    <location>
        <begin position="506"/>
        <end position="585"/>
    </location>
</feature>
<dbReference type="GO" id="GO:0005634">
    <property type="term" value="C:nucleus"/>
    <property type="evidence" value="ECO:0007669"/>
    <property type="project" value="TreeGrafter"/>
</dbReference>
<proteinExistence type="predicted"/>
<evidence type="ECO:0000259" key="2">
    <source>
        <dbReference type="Pfam" id="PF26063"/>
    </source>
</evidence>
<dbReference type="InterPro" id="IPR012340">
    <property type="entry name" value="NA-bd_OB-fold"/>
</dbReference>
<gene>
    <name evidence="3" type="ORF">Bpfe_025189</name>
</gene>
<reference evidence="3" key="1">
    <citation type="journal article" date="2023" name="PLoS Negl. Trop. Dis.">
        <title>A genome sequence for Biomphalaria pfeifferi, the major vector snail for the human-infecting parasite Schistosoma mansoni.</title>
        <authorList>
            <person name="Bu L."/>
            <person name="Lu L."/>
            <person name="Laidemitt M.R."/>
            <person name="Zhang S.M."/>
            <person name="Mutuku M."/>
            <person name="Mkoji G."/>
            <person name="Steinauer M."/>
            <person name="Loker E.S."/>
        </authorList>
    </citation>
    <scope>NUCLEOTIDE SEQUENCE</scope>
    <source>
        <strain evidence="3">KasaAsao</strain>
    </source>
</reference>
<dbReference type="InterPro" id="IPR058769">
    <property type="entry name" value="MCMDC2_N"/>
</dbReference>
<dbReference type="Pfam" id="PF26063">
    <property type="entry name" value="MCMDC2_N"/>
    <property type="match status" value="1"/>
</dbReference>
<dbReference type="PANTHER" id="PTHR11630">
    <property type="entry name" value="DNA REPLICATION LICENSING FACTOR MCM FAMILY MEMBER"/>
    <property type="match status" value="1"/>
</dbReference>
<dbReference type="InterPro" id="IPR027417">
    <property type="entry name" value="P-loop_NTPase"/>
</dbReference>
<feature type="domain" description="MCMDC2 N-terminal" evidence="2">
    <location>
        <begin position="16"/>
        <end position="110"/>
    </location>
</feature>
<dbReference type="EMBL" id="JASAOG010000182">
    <property type="protein sequence ID" value="KAK0045326.1"/>
    <property type="molecule type" value="Genomic_DNA"/>
</dbReference>
<dbReference type="Gene3D" id="3.40.50.300">
    <property type="entry name" value="P-loop containing nucleotide triphosphate hydrolases"/>
    <property type="match status" value="1"/>
</dbReference>
<sequence length="660" mass="74486">MEFNMGTIQNRKDILSSVLLFLDKRSEFENIRKQIKENLLKDQLVYSFHIDIDLGYLFEYDVSLGNRILKYPLESSSLFQEIIFHFCQSHDLLPPKTTLAQVYAHLKIVHFPSCGFDIGSLSDLIKYINYPGFVKVVGVVIGISGLVKYTQITKYICPLTECPGHDGNHYIRMHVSGALETHIVRNDFRCGFCSEILEEAISFRNLSDKMVIEIVPVKIVNSGQKIILSNERLQAISVILRDEQVNSIELGQGYTVVGTCRVDRNAEDIVISLEANNIMKFKPNFLVSLSTSSRIIQKLHDVCSRSPWLWPFFLAHIFGGQLLTHFEYWKREQSILFFSSVCTEICPAFLPCVCSISTLWESGSLFMSCGGVCSLGNVSEWKKTKKEQLQTVLSTSKIFVDLSSKHTGGLYQQLSFPLKCHVWGLNEPSVKDKLSTHSTDVLNGQYSTGDLSKSFMDAFSYICFLDCGDLGTEEETARDVAQHIISSHVVDNDSDLFDIPFEEIGYFISLARQTDSKLTPEAEEVVQSYYKTSRMTRSSGLTGSHVPPSAMQTLISLAVGLAKLRLSTSVSHYDTVLAIYLYEEYLSSRFGQSCLGCSPRHNVPWSRLEELLGEQANSVNHFTFRIVGLYLFQLTIVLQMTFHQCITLCISESLVDADFC</sequence>
<dbReference type="GO" id="GO:0005524">
    <property type="term" value="F:ATP binding"/>
    <property type="evidence" value="ECO:0007669"/>
    <property type="project" value="InterPro"/>
</dbReference>